<feature type="domain" description="Type II secretion system protein GspG C-terminal" evidence="11">
    <location>
        <begin position="61"/>
        <end position="157"/>
    </location>
</feature>
<dbReference type="KEGG" id="sdyn:Mal52_30450"/>
<dbReference type="InterPro" id="IPR000983">
    <property type="entry name" value="Bac_GSPG_pilin"/>
</dbReference>
<sequence length="166" mass="18551">MYSSAMTKTHGRIHDQQRIDHCPIRFTRRSRQGFTLVELMVVIVIIGLLAGVTTISVRSYMIRSKRNVARLEISKISTALDTFYTEVGRYPTNEEGLQVLVEPSTPFPDGLLNKLPRDPWGHDFEYHSPGQNGPFDIICYGADHREGGSGGDADISSNQLDEDNGI</sequence>
<evidence type="ECO:0000256" key="9">
    <source>
        <dbReference type="ARBA" id="ARBA00023136"/>
    </source>
</evidence>
<comment type="subcellular location">
    <subcellularLocation>
        <location evidence="1">Cell inner membrane</location>
        <topology evidence="1">Single-pass membrane protein</topology>
    </subcellularLocation>
</comment>
<dbReference type="GO" id="GO:0005886">
    <property type="term" value="C:plasma membrane"/>
    <property type="evidence" value="ECO:0007669"/>
    <property type="project" value="UniProtKB-SubCell"/>
</dbReference>
<evidence type="ECO:0000256" key="10">
    <source>
        <dbReference type="SAM" id="Phobius"/>
    </source>
</evidence>
<dbReference type="Gene3D" id="3.30.700.10">
    <property type="entry name" value="Glycoprotein, Type 4 Pilin"/>
    <property type="match status" value="1"/>
</dbReference>
<dbReference type="NCBIfam" id="TIGR01710">
    <property type="entry name" value="typeII_sec_gspG"/>
    <property type="match status" value="1"/>
</dbReference>
<keyword evidence="4" id="KW-1003">Cell membrane</keyword>
<dbReference type="InterPro" id="IPR013545">
    <property type="entry name" value="T2SS_protein-GspG_C"/>
</dbReference>
<dbReference type="PRINTS" id="PR00813">
    <property type="entry name" value="BCTERIALGSPG"/>
</dbReference>
<proteinExistence type="inferred from homology"/>
<evidence type="ECO:0000256" key="7">
    <source>
        <dbReference type="ARBA" id="ARBA00022692"/>
    </source>
</evidence>
<feature type="transmembrane region" description="Helical" evidence="10">
    <location>
        <begin position="36"/>
        <end position="57"/>
    </location>
</feature>
<evidence type="ECO:0000256" key="5">
    <source>
        <dbReference type="ARBA" id="ARBA00022481"/>
    </source>
</evidence>
<dbReference type="PANTHER" id="PTHR30093:SF45">
    <property type="entry name" value="TYPE II SECRETION SYSTEM CORE PROTEIN G"/>
    <property type="match status" value="1"/>
</dbReference>
<keyword evidence="8 10" id="KW-1133">Transmembrane helix</keyword>
<evidence type="ECO:0000259" key="11">
    <source>
        <dbReference type="Pfam" id="PF08334"/>
    </source>
</evidence>
<gene>
    <name evidence="12" type="primary">xcpT_10</name>
    <name evidence="12" type="ORF">Mal52_30450</name>
</gene>
<keyword evidence="7 10" id="KW-0812">Transmembrane</keyword>
<protein>
    <recommendedName>
        <fullName evidence="3">Type II secretion system core protein G</fullName>
    </recommendedName>
</protein>
<evidence type="ECO:0000256" key="1">
    <source>
        <dbReference type="ARBA" id="ARBA00004377"/>
    </source>
</evidence>
<dbReference type="InterPro" id="IPR010054">
    <property type="entry name" value="Type2_sec_GspG"/>
</dbReference>
<evidence type="ECO:0000256" key="6">
    <source>
        <dbReference type="ARBA" id="ARBA00022519"/>
    </source>
</evidence>
<reference evidence="12 13" key="1">
    <citation type="submission" date="2019-02" db="EMBL/GenBank/DDBJ databases">
        <title>Deep-cultivation of Planctomycetes and their phenomic and genomic characterization uncovers novel biology.</title>
        <authorList>
            <person name="Wiegand S."/>
            <person name="Jogler M."/>
            <person name="Boedeker C."/>
            <person name="Pinto D."/>
            <person name="Vollmers J."/>
            <person name="Rivas-Marin E."/>
            <person name="Kohn T."/>
            <person name="Peeters S.H."/>
            <person name="Heuer A."/>
            <person name="Rast P."/>
            <person name="Oberbeckmann S."/>
            <person name="Bunk B."/>
            <person name="Jeske O."/>
            <person name="Meyerdierks A."/>
            <person name="Storesund J.E."/>
            <person name="Kallscheuer N."/>
            <person name="Luecker S."/>
            <person name="Lage O.M."/>
            <person name="Pohl T."/>
            <person name="Merkel B.J."/>
            <person name="Hornburger P."/>
            <person name="Mueller R.-W."/>
            <person name="Bruemmer F."/>
            <person name="Labrenz M."/>
            <person name="Spormann A.M."/>
            <person name="Op den Camp H."/>
            <person name="Overmann J."/>
            <person name="Amann R."/>
            <person name="Jetten M.S.M."/>
            <person name="Mascher T."/>
            <person name="Medema M.H."/>
            <person name="Devos D.P."/>
            <person name="Kaster A.-K."/>
            <person name="Ovreas L."/>
            <person name="Rohde M."/>
            <person name="Galperin M.Y."/>
            <person name="Jogler C."/>
        </authorList>
    </citation>
    <scope>NUCLEOTIDE SEQUENCE [LARGE SCALE GENOMIC DNA]</scope>
    <source>
        <strain evidence="12 13">Mal52</strain>
    </source>
</reference>
<evidence type="ECO:0000313" key="13">
    <source>
        <dbReference type="Proteomes" id="UP000319383"/>
    </source>
</evidence>
<dbReference type="GO" id="GO:0015628">
    <property type="term" value="P:protein secretion by the type II secretion system"/>
    <property type="evidence" value="ECO:0007669"/>
    <property type="project" value="InterPro"/>
</dbReference>
<dbReference type="EMBL" id="CP036276">
    <property type="protein sequence ID" value="QDU44561.1"/>
    <property type="molecule type" value="Genomic_DNA"/>
</dbReference>
<dbReference type="NCBIfam" id="TIGR02532">
    <property type="entry name" value="IV_pilin_GFxxxE"/>
    <property type="match status" value="1"/>
</dbReference>
<dbReference type="Pfam" id="PF07963">
    <property type="entry name" value="N_methyl"/>
    <property type="match status" value="1"/>
</dbReference>
<evidence type="ECO:0000256" key="2">
    <source>
        <dbReference type="ARBA" id="ARBA00009984"/>
    </source>
</evidence>
<keyword evidence="6" id="KW-0997">Cell inner membrane</keyword>
<dbReference type="PANTHER" id="PTHR30093">
    <property type="entry name" value="GENERAL SECRETION PATHWAY PROTEIN G"/>
    <property type="match status" value="1"/>
</dbReference>
<keyword evidence="5" id="KW-0488">Methylation</keyword>
<dbReference type="RefSeq" id="WP_231962667.1">
    <property type="nucleotide sequence ID" value="NZ_CP036276.1"/>
</dbReference>
<dbReference type="InterPro" id="IPR045584">
    <property type="entry name" value="Pilin-like"/>
</dbReference>
<organism evidence="12 13">
    <name type="scientific">Symmachiella dynata</name>
    <dbReference type="NCBI Taxonomy" id="2527995"/>
    <lineage>
        <taxon>Bacteria</taxon>
        <taxon>Pseudomonadati</taxon>
        <taxon>Planctomycetota</taxon>
        <taxon>Planctomycetia</taxon>
        <taxon>Planctomycetales</taxon>
        <taxon>Planctomycetaceae</taxon>
        <taxon>Symmachiella</taxon>
    </lineage>
</organism>
<dbReference type="AlphaFoldDB" id="A0A517ZQ08"/>
<evidence type="ECO:0000256" key="8">
    <source>
        <dbReference type="ARBA" id="ARBA00022989"/>
    </source>
</evidence>
<dbReference type="SUPFAM" id="SSF54523">
    <property type="entry name" value="Pili subunits"/>
    <property type="match status" value="1"/>
</dbReference>
<comment type="similarity">
    <text evidence="2">Belongs to the GSP G family.</text>
</comment>
<accession>A0A517ZQ08</accession>
<dbReference type="Pfam" id="PF08334">
    <property type="entry name" value="T2SSG"/>
    <property type="match status" value="1"/>
</dbReference>
<dbReference type="Proteomes" id="UP000319383">
    <property type="component" value="Chromosome"/>
</dbReference>
<dbReference type="PROSITE" id="PS00409">
    <property type="entry name" value="PROKAR_NTER_METHYL"/>
    <property type="match status" value="1"/>
</dbReference>
<evidence type="ECO:0000313" key="12">
    <source>
        <dbReference type="EMBL" id="QDU44561.1"/>
    </source>
</evidence>
<name>A0A517ZQ08_9PLAN</name>
<keyword evidence="9 10" id="KW-0472">Membrane</keyword>
<keyword evidence="13" id="KW-1185">Reference proteome</keyword>
<evidence type="ECO:0000256" key="3">
    <source>
        <dbReference type="ARBA" id="ARBA00020042"/>
    </source>
</evidence>
<dbReference type="InterPro" id="IPR012902">
    <property type="entry name" value="N_methyl_site"/>
</dbReference>
<dbReference type="GO" id="GO:0015627">
    <property type="term" value="C:type II protein secretion system complex"/>
    <property type="evidence" value="ECO:0007669"/>
    <property type="project" value="InterPro"/>
</dbReference>
<evidence type="ECO:0000256" key="4">
    <source>
        <dbReference type="ARBA" id="ARBA00022475"/>
    </source>
</evidence>